<sequence>MFFDPPEPAPGAPLLSDTDNKLLNSFFENMSSDHFATTSFGEGLNFSEDWLNLPPQFMGTATSFGQQPAVPMESPPHPVQNTNFHTIMHPQSSLMPPPPPPPAAHLHLEQQQASADVLEAATLLQNGSLSRSNGAGHDTIFPSRDLSTVPPSVSSHLRHQSLGSIRQDERRVSHSSHPNDHDHTFTEMMFGSGGSQIQTRSIQTPVDVRWGSDVNFSKAQGFVPSSEKETREAMEEEQLRYMDCLEVSKSAASTRPSSPLHHHADALPLNLKTRVPMKPIKMEDGHDMPARKRRKSKAKEEVEDEDDESSSATIKTAARKRKSKAEIRSATPPAATEASGKRRKSMANGAGKQARENLSEEQKRENHIKSEQKRRTLIKEGFDDLCDLVPGLRGGGFSKSTMLAMAADWLEEIMKGNDQLKAQLAQLEGR</sequence>
<dbReference type="InterPro" id="IPR052207">
    <property type="entry name" value="Max-like/E-box_TFs"/>
</dbReference>
<feature type="region of interest" description="Disordered" evidence="6">
    <location>
        <begin position="250"/>
        <end position="372"/>
    </location>
</feature>
<organism evidence="8 9">
    <name type="scientific">Phaeoacremonium minimum (strain UCR-PA7)</name>
    <name type="common">Esca disease fungus</name>
    <name type="synonym">Togninia minima</name>
    <dbReference type="NCBI Taxonomy" id="1286976"/>
    <lineage>
        <taxon>Eukaryota</taxon>
        <taxon>Fungi</taxon>
        <taxon>Dikarya</taxon>
        <taxon>Ascomycota</taxon>
        <taxon>Pezizomycotina</taxon>
        <taxon>Sordariomycetes</taxon>
        <taxon>Sordariomycetidae</taxon>
        <taxon>Togniniales</taxon>
        <taxon>Togniniaceae</taxon>
        <taxon>Phaeoacremonium</taxon>
    </lineage>
</organism>
<gene>
    <name evidence="8" type="ORF">UCRPA7_4111</name>
</gene>
<comment type="subcellular location">
    <subcellularLocation>
        <location evidence="1">Nucleus</location>
    </subcellularLocation>
</comment>
<dbReference type="GO" id="GO:0005634">
    <property type="term" value="C:nucleus"/>
    <property type="evidence" value="ECO:0007669"/>
    <property type="project" value="UniProtKB-SubCell"/>
</dbReference>
<dbReference type="GeneID" id="19324530"/>
<keyword evidence="3" id="KW-0238">DNA-binding</keyword>
<keyword evidence="9" id="KW-1185">Reference proteome</keyword>
<protein>
    <submittedName>
        <fullName evidence="8">Putative bhlh family transcription factor protein</fullName>
    </submittedName>
</protein>
<evidence type="ECO:0000313" key="8">
    <source>
        <dbReference type="EMBL" id="EOO00435.1"/>
    </source>
</evidence>
<dbReference type="AlphaFoldDB" id="R8BME5"/>
<evidence type="ECO:0000256" key="2">
    <source>
        <dbReference type="ARBA" id="ARBA00023015"/>
    </source>
</evidence>
<dbReference type="GO" id="GO:0000978">
    <property type="term" value="F:RNA polymerase II cis-regulatory region sequence-specific DNA binding"/>
    <property type="evidence" value="ECO:0007669"/>
    <property type="project" value="TreeGrafter"/>
</dbReference>
<keyword evidence="5" id="KW-0539">Nucleus</keyword>
<accession>R8BME5</accession>
<dbReference type="InterPro" id="IPR036638">
    <property type="entry name" value="HLH_DNA-bd_sf"/>
</dbReference>
<feature type="domain" description="BHLH" evidence="7">
    <location>
        <begin position="362"/>
        <end position="413"/>
    </location>
</feature>
<dbReference type="PROSITE" id="PS50888">
    <property type="entry name" value="BHLH"/>
    <property type="match status" value="1"/>
</dbReference>
<dbReference type="HOGENOM" id="CLU_034677_0_0_1"/>
<proteinExistence type="predicted"/>
<dbReference type="OrthoDB" id="5778525at2759"/>
<dbReference type="GO" id="GO:0000981">
    <property type="term" value="F:DNA-binding transcription factor activity, RNA polymerase II-specific"/>
    <property type="evidence" value="ECO:0007669"/>
    <property type="project" value="TreeGrafter"/>
</dbReference>
<evidence type="ECO:0000256" key="5">
    <source>
        <dbReference type="ARBA" id="ARBA00023242"/>
    </source>
</evidence>
<feature type="region of interest" description="Disordered" evidence="6">
    <location>
        <begin position="147"/>
        <end position="182"/>
    </location>
</feature>
<dbReference type="RefSeq" id="XP_007914859.1">
    <property type="nucleotide sequence ID" value="XM_007916668.1"/>
</dbReference>
<dbReference type="Pfam" id="PF00010">
    <property type="entry name" value="HLH"/>
    <property type="match status" value="1"/>
</dbReference>
<evidence type="ECO:0000313" key="9">
    <source>
        <dbReference type="Proteomes" id="UP000014074"/>
    </source>
</evidence>
<dbReference type="GO" id="GO:0046983">
    <property type="term" value="F:protein dimerization activity"/>
    <property type="evidence" value="ECO:0007669"/>
    <property type="project" value="InterPro"/>
</dbReference>
<dbReference type="Proteomes" id="UP000014074">
    <property type="component" value="Unassembled WGS sequence"/>
</dbReference>
<evidence type="ECO:0000256" key="6">
    <source>
        <dbReference type="SAM" id="MobiDB-lite"/>
    </source>
</evidence>
<evidence type="ECO:0000256" key="4">
    <source>
        <dbReference type="ARBA" id="ARBA00023163"/>
    </source>
</evidence>
<name>R8BME5_PHAM7</name>
<feature type="compositionally biased region" description="Basic and acidic residues" evidence="6">
    <location>
        <begin position="280"/>
        <end position="290"/>
    </location>
</feature>
<keyword evidence="2" id="KW-0805">Transcription regulation</keyword>
<dbReference type="Gene3D" id="4.10.280.10">
    <property type="entry name" value="Helix-loop-helix DNA-binding domain"/>
    <property type="match status" value="1"/>
</dbReference>
<dbReference type="EMBL" id="KB933094">
    <property type="protein sequence ID" value="EOO00435.1"/>
    <property type="molecule type" value="Genomic_DNA"/>
</dbReference>
<evidence type="ECO:0000256" key="1">
    <source>
        <dbReference type="ARBA" id="ARBA00004123"/>
    </source>
</evidence>
<dbReference type="CDD" id="cd11404">
    <property type="entry name" value="bHLHzip_Mlx_like"/>
    <property type="match status" value="1"/>
</dbReference>
<feature type="compositionally biased region" description="Basic and acidic residues" evidence="6">
    <location>
        <begin position="353"/>
        <end position="372"/>
    </location>
</feature>
<dbReference type="PANTHER" id="PTHR15741">
    <property type="entry name" value="BASIC HELIX-LOOP-HELIX ZIP TRANSCRIPTION FACTOR"/>
    <property type="match status" value="1"/>
</dbReference>
<evidence type="ECO:0000259" key="7">
    <source>
        <dbReference type="PROSITE" id="PS50888"/>
    </source>
</evidence>
<reference evidence="9" key="1">
    <citation type="journal article" date="2013" name="Genome Announc.">
        <title>Draft genome sequence of the ascomycete Phaeoacremonium aleophilum strain UCR-PA7, a causal agent of the esca disease complex in grapevines.</title>
        <authorList>
            <person name="Blanco-Ulate B."/>
            <person name="Rolshausen P."/>
            <person name="Cantu D."/>
        </authorList>
    </citation>
    <scope>NUCLEOTIDE SEQUENCE [LARGE SCALE GENOMIC DNA]</scope>
    <source>
        <strain evidence="9">UCR-PA7</strain>
    </source>
</reference>
<evidence type="ECO:0000256" key="3">
    <source>
        <dbReference type="ARBA" id="ARBA00023125"/>
    </source>
</evidence>
<dbReference type="PANTHER" id="PTHR15741:SF27">
    <property type="entry name" value="TRANSCRIPTION FACTOR AP-4"/>
    <property type="match status" value="1"/>
</dbReference>
<feature type="compositionally biased region" description="Basic and acidic residues" evidence="6">
    <location>
        <begin position="166"/>
        <end position="182"/>
    </location>
</feature>
<keyword evidence="4" id="KW-0804">Transcription</keyword>
<dbReference type="KEGG" id="tmn:UCRPA7_4111"/>
<dbReference type="SMART" id="SM00353">
    <property type="entry name" value="HLH"/>
    <property type="match status" value="1"/>
</dbReference>
<dbReference type="InterPro" id="IPR011598">
    <property type="entry name" value="bHLH_dom"/>
</dbReference>
<dbReference type="SUPFAM" id="SSF47459">
    <property type="entry name" value="HLH, helix-loop-helix DNA-binding domain"/>
    <property type="match status" value="1"/>
</dbReference>
<dbReference type="eggNOG" id="ENOG502S8TF">
    <property type="taxonomic scope" value="Eukaryota"/>
</dbReference>